<dbReference type="InterPro" id="IPR013783">
    <property type="entry name" value="Ig-like_fold"/>
</dbReference>
<name>A0A6J8AU94_MYTCO</name>
<keyword evidence="6" id="KW-1133">Transmembrane helix</keyword>
<evidence type="ECO:0000313" key="9">
    <source>
        <dbReference type="Proteomes" id="UP000507470"/>
    </source>
</evidence>
<gene>
    <name evidence="8" type="ORF">MCOR_11693</name>
</gene>
<dbReference type="InterPro" id="IPR036179">
    <property type="entry name" value="Ig-like_dom_sf"/>
</dbReference>
<evidence type="ECO:0000256" key="1">
    <source>
        <dbReference type="ARBA" id="ARBA00004479"/>
    </source>
</evidence>
<dbReference type="InterPro" id="IPR003961">
    <property type="entry name" value="FN3_dom"/>
</dbReference>
<dbReference type="PROSITE" id="PS50835">
    <property type="entry name" value="IG_LIKE"/>
    <property type="match status" value="1"/>
</dbReference>
<dbReference type="InterPro" id="IPR003006">
    <property type="entry name" value="Ig/MHC_CS"/>
</dbReference>
<dbReference type="InterPro" id="IPR051275">
    <property type="entry name" value="Cell_adhesion_signaling"/>
</dbReference>
<feature type="domain" description="Ig-like" evidence="7">
    <location>
        <begin position="137"/>
        <end position="218"/>
    </location>
</feature>
<evidence type="ECO:0000313" key="8">
    <source>
        <dbReference type="EMBL" id="CAC5374228.1"/>
    </source>
</evidence>
<dbReference type="Gene3D" id="2.60.40.10">
    <property type="entry name" value="Immunoglobulins"/>
    <property type="match status" value="2"/>
</dbReference>
<sequence>MTKDFQVINITIIRADKTDAGLYIAEKNKNVDGCCLLVVTTQPKKPTLTFHPTHPFVDGSITFICNSTVQQWPEYIYQNMSYQYFGNPRGDIDSNSLTLQRLTKSDKGVRISCKASVDQGKVSSMSDSFILDPYYGPDNVVLKPAYTAINVTEGTTLGPILCTAACYPECIFRWELNRTKSNEVVFSNKFLAVADIKKNQSGIYRCHVVHSYDKTHMSGRDIAVNVQYSPKIRALWLSDKNETYVRNPTTYSLNEDVSLKMTLRIESYPDPQLVLSSSLVKFPPLKYTKSDTNFSSKLPTLTCEDSGNFTIRAMNGIKYGDNRTVNLIISCKPKNVTVEYTKIKTEVNTSEIIMMHVVSFPVPTVEWCRETGFQWTVQKDKYDYRYRIQSKVHMKSKDDFGEYGINICNRLGCNVQNVILTPKGHFISPSNVYVVCKSTTATVIWIPDLIGGYSEDFYVQYTDMGTNNGSSNRILYNDTYQHMVYVVDGLHLDRRYHFTVLSVSVLGLLKSETVECFTDVAYQLENNRAVTGMLATGIATLVVGLTALVAATVFLIRNRELYLP</sequence>
<dbReference type="PANTHER" id="PTHR11640">
    <property type="entry name" value="NEPHRIN"/>
    <property type="match status" value="1"/>
</dbReference>
<dbReference type="InterPro" id="IPR007110">
    <property type="entry name" value="Ig-like_dom"/>
</dbReference>
<dbReference type="GO" id="GO:0005911">
    <property type="term" value="C:cell-cell junction"/>
    <property type="evidence" value="ECO:0007669"/>
    <property type="project" value="TreeGrafter"/>
</dbReference>
<dbReference type="PROSITE" id="PS00290">
    <property type="entry name" value="IG_MHC"/>
    <property type="match status" value="1"/>
</dbReference>
<evidence type="ECO:0000256" key="6">
    <source>
        <dbReference type="SAM" id="Phobius"/>
    </source>
</evidence>
<dbReference type="InterPro" id="IPR036116">
    <property type="entry name" value="FN3_sf"/>
</dbReference>
<dbReference type="AlphaFoldDB" id="A0A6J8AU94"/>
<evidence type="ECO:0000256" key="5">
    <source>
        <dbReference type="ARBA" id="ARBA00023319"/>
    </source>
</evidence>
<keyword evidence="9" id="KW-1185">Reference proteome</keyword>
<dbReference type="OrthoDB" id="6161364at2759"/>
<dbReference type="SUPFAM" id="SSF49265">
    <property type="entry name" value="Fibronectin type III"/>
    <property type="match status" value="1"/>
</dbReference>
<dbReference type="Proteomes" id="UP000507470">
    <property type="component" value="Unassembled WGS sequence"/>
</dbReference>
<evidence type="ECO:0000256" key="3">
    <source>
        <dbReference type="ARBA" id="ARBA00023157"/>
    </source>
</evidence>
<dbReference type="GO" id="GO:0050839">
    <property type="term" value="F:cell adhesion molecule binding"/>
    <property type="evidence" value="ECO:0007669"/>
    <property type="project" value="TreeGrafter"/>
</dbReference>
<reference evidence="8 9" key="1">
    <citation type="submission" date="2020-06" db="EMBL/GenBank/DDBJ databases">
        <authorList>
            <person name="Li R."/>
            <person name="Bekaert M."/>
        </authorList>
    </citation>
    <scope>NUCLEOTIDE SEQUENCE [LARGE SCALE GENOMIC DNA]</scope>
    <source>
        <strain evidence="9">wild</strain>
    </source>
</reference>
<keyword evidence="6" id="KW-0812">Transmembrane</keyword>
<keyword evidence="2 6" id="KW-0472">Membrane</keyword>
<evidence type="ECO:0000256" key="4">
    <source>
        <dbReference type="ARBA" id="ARBA00023180"/>
    </source>
</evidence>
<dbReference type="EMBL" id="CACVKT020001995">
    <property type="protein sequence ID" value="CAC5374228.1"/>
    <property type="molecule type" value="Genomic_DNA"/>
</dbReference>
<evidence type="ECO:0000256" key="2">
    <source>
        <dbReference type="ARBA" id="ARBA00023136"/>
    </source>
</evidence>
<keyword evidence="5" id="KW-0393">Immunoglobulin domain</keyword>
<feature type="transmembrane region" description="Helical" evidence="6">
    <location>
        <begin position="533"/>
        <end position="556"/>
    </location>
</feature>
<proteinExistence type="predicted"/>
<protein>
    <recommendedName>
        <fullName evidence="7">Ig-like domain-containing protein</fullName>
    </recommendedName>
</protein>
<dbReference type="GO" id="GO:0005886">
    <property type="term" value="C:plasma membrane"/>
    <property type="evidence" value="ECO:0007669"/>
    <property type="project" value="TreeGrafter"/>
</dbReference>
<accession>A0A6J8AU94</accession>
<keyword evidence="3" id="KW-1015">Disulfide bond</keyword>
<organism evidence="8 9">
    <name type="scientific">Mytilus coruscus</name>
    <name type="common">Sea mussel</name>
    <dbReference type="NCBI Taxonomy" id="42192"/>
    <lineage>
        <taxon>Eukaryota</taxon>
        <taxon>Metazoa</taxon>
        <taxon>Spiralia</taxon>
        <taxon>Lophotrochozoa</taxon>
        <taxon>Mollusca</taxon>
        <taxon>Bivalvia</taxon>
        <taxon>Autobranchia</taxon>
        <taxon>Pteriomorphia</taxon>
        <taxon>Mytilida</taxon>
        <taxon>Mytiloidea</taxon>
        <taxon>Mytilidae</taxon>
        <taxon>Mytilinae</taxon>
        <taxon>Mytilus</taxon>
    </lineage>
</organism>
<dbReference type="SUPFAM" id="SSF48726">
    <property type="entry name" value="Immunoglobulin"/>
    <property type="match status" value="1"/>
</dbReference>
<keyword evidence="4" id="KW-0325">Glycoprotein</keyword>
<comment type="subcellular location">
    <subcellularLocation>
        <location evidence="1">Membrane</location>
        <topology evidence="1">Single-pass type I membrane protein</topology>
    </subcellularLocation>
</comment>
<dbReference type="CDD" id="cd00063">
    <property type="entry name" value="FN3"/>
    <property type="match status" value="1"/>
</dbReference>
<dbReference type="GO" id="GO:0098609">
    <property type="term" value="P:cell-cell adhesion"/>
    <property type="evidence" value="ECO:0007669"/>
    <property type="project" value="TreeGrafter"/>
</dbReference>
<dbReference type="PANTHER" id="PTHR11640:SF31">
    <property type="entry name" value="IRREGULAR CHIASM C-ROUGHEST PROTEIN-RELATED"/>
    <property type="match status" value="1"/>
</dbReference>
<evidence type="ECO:0000259" key="7">
    <source>
        <dbReference type="PROSITE" id="PS50835"/>
    </source>
</evidence>